<name>A0ABN2K6R3_9MICC</name>
<evidence type="ECO:0000256" key="4">
    <source>
        <dbReference type="PROSITE-ProRule" id="PRU00335"/>
    </source>
</evidence>
<dbReference type="Pfam" id="PF17937">
    <property type="entry name" value="TetR_C_28"/>
    <property type="match status" value="1"/>
</dbReference>
<dbReference type="Proteomes" id="UP001501204">
    <property type="component" value="Unassembled WGS sequence"/>
</dbReference>
<evidence type="ECO:0000256" key="3">
    <source>
        <dbReference type="ARBA" id="ARBA00023163"/>
    </source>
</evidence>
<evidence type="ECO:0000256" key="2">
    <source>
        <dbReference type="ARBA" id="ARBA00023125"/>
    </source>
</evidence>
<dbReference type="EMBL" id="BAAAOA010000007">
    <property type="protein sequence ID" value="GAA1749477.1"/>
    <property type="molecule type" value="Genomic_DNA"/>
</dbReference>
<feature type="domain" description="HTH tetR-type" evidence="5">
    <location>
        <begin position="25"/>
        <end position="83"/>
    </location>
</feature>
<proteinExistence type="predicted"/>
<keyword evidence="7" id="KW-1185">Reference proteome</keyword>
<feature type="DNA-binding region" description="H-T-H motif" evidence="4">
    <location>
        <begin position="46"/>
        <end position="65"/>
    </location>
</feature>
<dbReference type="SUPFAM" id="SSF48498">
    <property type="entry name" value="Tetracyclin repressor-like, C-terminal domain"/>
    <property type="match status" value="1"/>
</dbReference>
<dbReference type="Gene3D" id="1.10.357.10">
    <property type="entry name" value="Tetracycline Repressor, domain 2"/>
    <property type="match status" value="1"/>
</dbReference>
<evidence type="ECO:0000313" key="7">
    <source>
        <dbReference type="Proteomes" id="UP001501204"/>
    </source>
</evidence>
<dbReference type="Pfam" id="PF00440">
    <property type="entry name" value="TetR_N"/>
    <property type="match status" value="1"/>
</dbReference>
<keyword evidence="1" id="KW-0805">Transcription regulation</keyword>
<sequence length="198" mass="21995">MSATPAMRNIVTPSFRLVKYFFMSTPSRERILDGALELIRSGGTISLASTARQVGLTKPGVMYHFPTKEALMLALVDRVMDGWDAQMAARLCAPPEQVPVAERLRAYLDWCLSGEVDETDLVMLTDQRLRATLKERWSARVAPWLTLPEDLPVERRSRLLAVRLIADGVWFADAAGVFAPDPAERARVRAVADALLAD</sequence>
<organism evidence="6 7">
    <name type="scientific">Kocuria aegyptia</name>
    <dbReference type="NCBI Taxonomy" id="330943"/>
    <lineage>
        <taxon>Bacteria</taxon>
        <taxon>Bacillati</taxon>
        <taxon>Actinomycetota</taxon>
        <taxon>Actinomycetes</taxon>
        <taxon>Micrococcales</taxon>
        <taxon>Micrococcaceae</taxon>
        <taxon>Kocuria</taxon>
    </lineage>
</organism>
<evidence type="ECO:0000313" key="6">
    <source>
        <dbReference type="EMBL" id="GAA1749477.1"/>
    </source>
</evidence>
<comment type="caution">
    <text evidence="6">The sequence shown here is derived from an EMBL/GenBank/DDBJ whole genome shotgun (WGS) entry which is preliminary data.</text>
</comment>
<dbReference type="InterPro" id="IPR050109">
    <property type="entry name" value="HTH-type_TetR-like_transc_reg"/>
</dbReference>
<keyword evidence="3" id="KW-0804">Transcription</keyword>
<evidence type="ECO:0000256" key="1">
    <source>
        <dbReference type="ARBA" id="ARBA00023015"/>
    </source>
</evidence>
<protein>
    <submittedName>
        <fullName evidence="6">TetR/AcrR family transcriptional regulator</fullName>
    </submittedName>
</protein>
<dbReference type="PANTHER" id="PTHR30055:SF234">
    <property type="entry name" value="HTH-TYPE TRANSCRIPTIONAL REGULATOR BETI"/>
    <property type="match status" value="1"/>
</dbReference>
<dbReference type="PROSITE" id="PS50977">
    <property type="entry name" value="HTH_TETR_2"/>
    <property type="match status" value="1"/>
</dbReference>
<dbReference type="InterPro" id="IPR041479">
    <property type="entry name" value="TetR_CgmR_C"/>
</dbReference>
<accession>A0ABN2K6R3</accession>
<dbReference type="InterPro" id="IPR009057">
    <property type="entry name" value="Homeodomain-like_sf"/>
</dbReference>
<reference evidence="6 7" key="1">
    <citation type="journal article" date="2019" name="Int. J. Syst. Evol. Microbiol.">
        <title>The Global Catalogue of Microorganisms (GCM) 10K type strain sequencing project: providing services to taxonomists for standard genome sequencing and annotation.</title>
        <authorList>
            <consortium name="The Broad Institute Genomics Platform"/>
            <consortium name="The Broad Institute Genome Sequencing Center for Infectious Disease"/>
            <person name="Wu L."/>
            <person name="Ma J."/>
        </authorList>
    </citation>
    <scope>NUCLEOTIDE SEQUENCE [LARGE SCALE GENOMIC DNA]</scope>
    <source>
        <strain evidence="6 7">JCM 14735</strain>
    </source>
</reference>
<gene>
    <name evidence="6" type="ORF">GCM10009767_05340</name>
</gene>
<keyword evidence="2 4" id="KW-0238">DNA-binding</keyword>
<evidence type="ECO:0000259" key="5">
    <source>
        <dbReference type="PROSITE" id="PS50977"/>
    </source>
</evidence>
<dbReference type="SUPFAM" id="SSF46689">
    <property type="entry name" value="Homeodomain-like"/>
    <property type="match status" value="1"/>
</dbReference>
<dbReference type="InterPro" id="IPR036271">
    <property type="entry name" value="Tet_transcr_reg_TetR-rel_C_sf"/>
</dbReference>
<dbReference type="PANTHER" id="PTHR30055">
    <property type="entry name" value="HTH-TYPE TRANSCRIPTIONAL REGULATOR RUTR"/>
    <property type="match status" value="1"/>
</dbReference>
<dbReference type="InterPro" id="IPR001647">
    <property type="entry name" value="HTH_TetR"/>
</dbReference>